<evidence type="ECO:0000256" key="7">
    <source>
        <dbReference type="RuleBase" id="RU362048"/>
    </source>
</evidence>
<dbReference type="AlphaFoldDB" id="G3IQP7"/>
<comment type="subcellular location">
    <subcellularLocation>
        <location evidence="1 7">Cell membrane</location>
        <topology evidence="1 7">Multi-pass membrane protein</topology>
    </subcellularLocation>
</comment>
<dbReference type="Proteomes" id="UP000004664">
    <property type="component" value="Unassembled WGS sequence"/>
</dbReference>
<feature type="transmembrane region" description="Helical" evidence="7">
    <location>
        <begin position="42"/>
        <end position="59"/>
    </location>
</feature>
<dbReference type="PANTHER" id="PTHR33508">
    <property type="entry name" value="UPF0056 MEMBRANE PROTEIN YHCE"/>
    <property type="match status" value="1"/>
</dbReference>
<keyword evidence="9" id="KW-1185">Reference proteome</keyword>
<keyword evidence="6 7" id="KW-0472">Membrane</keyword>
<feature type="transmembrane region" description="Helical" evidence="7">
    <location>
        <begin position="12"/>
        <end position="30"/>
    </location>
</feature>
<dbReference type="PANTHER" id="PTHR33508:SF1">
    <property type="entry name" value="UPF0056 MEMBRANE PROTEIN YHCE"/>
    <property type="match status" value="1"/>
</dbReference>
<feature type="transmembrane region" description="Helical" evidence="7">
    <location>
        <begin position="188"/>
        <end position="209"/>
    </location>
</feature>
<protein>
    <recommendedName>
        <fullName evidence="7">UPF0056 membrane protein</fullName>
    </recommendedName>
</protein>
<evidence type="ECO:0000256" key="2">
    <source>
        <dbReference type="ARBA" id="ARBA00009784"/>
    </source>
</evidence>
<keyword evidence="3" id="KW-1003">Cell membrane</keyword>
<evidence type="ECO:0000313" key="8">
    <source>
        <dbReference type="EMBL" id="EGW23247.1"/>
    </source>
</evidence>
<dbReference type="HOGENOM" id="CLU_079909_2_1_6"/>
<evidence type="ECO:0000313" key="9">
    <source>
        <dbReference type="Proteomes" id="UP000004664"/>
    </source>
</evidence>
<accession>G3IQP7</accession>
<evidence type="ECO:0000256" key="5">
    <source>
        <dbReference type="ARBA" id="ARBA00022989"/>
    </source>
</evidence>
<comment type="similarity">
    <text evidence="2 7">Belongs to the UPF0056 (MarC) family.</text>
</comment>
<dbReference type="RefSeq" id="WP_006891396.1">
    <property type="nucleotide sequence ID" value="NZ_JH109152.1"/>
</dbReference>
<evidence type="ECO:0000256" key="3">
    <source>
        <dbReference type="ARBA" id="ARBA00022475"/>
    </source>
</evidence>
<name>G3IQP7_METTV</name>
<dbReference type="EMBL" id="JH109152">
    <property type="protein sequence ID" value="EGW23247.1"/>
    <property type="molecule type" value="Genomic_DNA"/>
</dbReference>
<gene>
    <name evidence="8" type="ORF">Mettu_2095</name>
</gene>
<feature type="transmembrane region" description="Helical" evidence="7">
    <location>
        <begin position="112"/>
        <end position="135"/>
    </location>
</feature>
<proteinExistence type="inferred from homology"/>
<dbReference type="InterPro" id="IPR002771">
    <property type="entry name" value="Multi_antbiot-R_MarC"/>
</dbReference>
<evidence type="ECO:0000256" key="4">
    <source>
        <dbReference type="ARBA" id="ARBA00022692"/>
    </source>
</evidence>
<dbReference type="OrthoDB" id="21094at2"/>
<dbReference type="STRING" id="697282.Mettu_2095"/>
<dbReference type="eggNOG" id="COG2095">
    <property type="taxonomic scope" value="Bacteria"/>
</dbReference>
<evidence type="ECO:0000256" key="1">
    <source>
        <dbReference type="ARBA" id="ARBA00004651"/>
    </source>
</evidence>
<organism evidence="8 9">
    <name type="scientific">Methylobacter tundripaludum (strain ATCC BAA-1195 / DSM 17260 / SV96)</name>
    <dbReference type="NCBI Taxonomy" id="697282"/>
    <lineage>
        <taxon>Bacteria</taxon>
        <taxon>Pseudomonadati</taxon>
        <taxon>Pseudomonadota</taxon>
        <taxon>Gammaproteobacteria</taxon>
        <taxon>Methylococcales</taxon>
        <taxon>Methylococcaceae</taxon>
        <taxon>Methylobacter</taxon>
    </lineage>
</organism>
<sequence>MTELDEFIKLLAGLLSVVDPIGAIPLFISLTEHRSSDERQHIAWVCAMSVGAVLMFSLVDGKFMLALFGIGIPSFQIAGGIVILLMGISMLKASHDRSRNTPEERAESVDKASIAVVPMAIPLLSGPGAMSSVIVYHNLNPSWNHDFLAGCVIATVATLVLLCLLMAEKIADWLGTTGMNVITRVFGLIILSIAVEFITKGLAAVFPILGQPV</sequence>
<feature type="transmembrane region" description="Helical" evidence="7">
    <location>
        <begin position="65"/>
        <end position="91"/>
    </location>
</feature>
<keyword evidence="5 7" id="KW-1133">Transmembrane helix</keyword>
<reference evidence="8 9" key="1">
    <citation type="submission" date="2011-06" db="EMBL/GenBank/DDBJ databases">
        <title>Genomic sequence of Methylobacter tundripaludum SV96.</title>
        <authorList>
            <consortium name="US DOE Joint Genome Institute"/>
            <person name="Lucas S."/>
            <person name="Han J."/>
            <person name="Lapidus A."/>
            <person name="Cheng J.-F."/>
            <person name="Goodwin L."/>
            <person name="Pitluck S."/>
            <person name="Held B."/>
            <person name="Detter J.C."/>
            <person name="Han C."/>
            <person name="Tapia R."/>
            <person name="Land M."/>
            <person name="Hauser L."/>
            <person name="Kyrpides N."/>
            <person name="Ivanova N."/>
            <person name="Ovchinnikova G."/>
            <person name="Pagani I."/>
            <person name="Klotz M.G."/>
            <person name="Dispirito A.A."/>
            <person name="Murrell J.C."/>
            <person name="Dunfield P."/>
            <person name="Kalyuzhnaya M.G."/>
            <person name="Svenning M."/>
            <person name="Trotsenko Y.A."/>
            <person name="Stein L.Y."/>
            <person name="Woyke T."/>
        </authorList>
    </citation>
    <scope>NUCLEOTIDE SEQUENCE [LARGE SCALE GENOMIC DNA]</scope>
    <source>
        <strain evidence="9">ATCC BAA-1195 / DSM 17260 / SV96</strain>
    </source>
</reference>
<keyword evidence="4 7" id="KW-0812">Transmembrane</keyword>
<dbReference type="Pfam" id="PF01914">
    <property type="entry name" value="MarC"/>
    <property type="match status" value="1"/>
</dbReference>
<evidence type="ECO:0000256" key="6">
    <source>
        <dbReference type="ARBA" id="ARBA00023136"/>
    </source>
</evidence>
<feature type="transmembrane region" description="Helical" evidence="7">
    <location>
        <begin position="147"/>
        <end position="167"/>
    </location>
</feature>
<dbReference type="GO" id="GO:0005886">
    <property type="term" value="C:plasma membrane"/>
    <property type="evidence" value="ECO:0007669"/>
    <property type="project" value="UniProtKB-SubCell"/>
</dbReference>
<dbReference type="NCBIfam" id="TIGR00427">
    <property type="entry name" value="NAAT family transporter"/>
    <property type="match status" value="1"/>
</dbReference>